<feature type="compositionally biased region" description="Basic and acidic residues" evidence="1">
    <location>
        <begin position="55"/>
        <end position="68"/>
    </location>
</feature>
<dbReference type="InterPro" id="IPR010328">
    <property type="entry name" value="DUF928"/>
</dbReference>
<evidence type="ECO:0000313" key="3">
    <source>
        <dbReference type="EMBL" id="KST67163.1"/>
    </source>
</evidence>
<dbReference type="RefSeq" id="WP_058183727.1">
    <property type="nucleotide sequence ID" value="NZ_LMTZ01000090.1"/>
</dbReference>
<dbReference type="OrthoDB" id="536034at2"/>
<gene>
    <name evidence="2" type="ORF">BC008_27545</name>
    <name evidence="3" type="ORF">BC008_28635</name>
</gene>
<evidence type="ECO:0000313" key="4">
    <source>
        <dbReference type="Proteomes" id="UP000053372"/>
    </source>
</evidence>
<keyword evidence="4" id="KW-1185">Reference proteome</keyword>
<reference evidence="3 4" key="1">
    <citation type="journal article" date="2015" name="Genome Announc.">
        <title>Draft Genome of the Euendolithic (true boring) Cyanobacterium Mastigocoleus testarum strain BC008.</title>
        <authorList>
            <person name="Guida B.S."/>
            <person name="Garcia-Pichel F."/>
        </authorList>
    </citation>
    <scope>NUCLEOTIDE SEQUENCE [LARGE SCALE GENOMIC DNA]</scope>
    <source>
        <strain evidence="3 4">BC008</strain>
    </source>
</reference>
<dbReference type="EMBL" id="LMTZ01000092">
    <property type="protein sequence ID" value="KST66948.1"/>
    <property type="molecule type" value="Genomic_DNA"/>
</dbReference>
<feature type="region of interest" description="Disordered" evidence="1">
    <location>
        <begin position="43"/>
        <end position="68"/>
    </location>
</feature>
<organism evidence="3 4">
    <name type="scientific">Mastigocoleus testarum BC008</name>
    <dbReference type="NCBI Taxonomy" id="371196"/>
    <lineage>
        <taxon>Bacteria</taxon>
        <taxon>Bacillati</taxon>
        <taxon>Cyanobacteriota</taxon>
        <taxon>Cyanophyceae</taxon>
        <taxon>Nostocales</taxon>
        <taxon>Hapalosiphonaceae</taxon>
        <taxon>Mastigocoleus</taxon>
    </lineage>
</organism>
<dbReference type="EMBL" id="LMTZ01000090">
    <property type="protein sequence ID" value="KST67163.1"/>
    <property type="molecule type" value="Genomic_DNA"/>
</dbReference>
<dbReference type="AlphaFoldDB" id="A0A0V7ZRQ6"/>
<evidence type="ECO:0008006" key="5">
    <source>
        <dbReference type="Google" id="ProtNLM"/>
    </source>
</evidence>
<dbReference type="Proteomes" id="UP000053372">
    <property type="component" value="Unassembled WGS sequence"/>
</dbReference>
<evidence type="ECO:0000313" key="2">
    <source>
        <dbReference type="EMBL" id="KST66948.1"/>
    </source>
</evidence>
<comment type="caution">
    <text evidence="3">The sequence shown here is derived from an EMBL/GenBank/DDBJ whole genome shotgun (WGS) entry which is preliminary data.</text>
</comment>
<evidence type="ECO:0000256" key="1">
    <source>
        <dbReference type="SAM" id="MobiDB-lite"/>
    </source>
</evidence>
<accession>A0A0V7ZRQ6</accession>
<sequence length="283" mass="31932">MTKTRLSFLQMLLPCLLAVTIINLTRTPAYSNQSNSSKIRFIEPTLNKKPANRGAPKDRKGAGTRSEECPATKLDFTALAPLMQIGKKPVPVPKEIADPSSKSALGLTTLEYPTFWFYVPYTSNQINSLKFMLLDEDDNPMIKEPIRVDVPQKPGTIGIELSKSAKPLEVGKYYHWYFLVDCNPQSISEDIAIEGFVKRISLQPDLKQELEGATPQQKAKIYAREGIWQDAITILAKLRRNKPQDTPILNYWKDLLQSVDLDEIANEPIQDCCSNAKHITRNK</sequence>
<protein>
    <recommendedName>
        <fullName evidence="5">DUF928 domain-containing protein</fullName>
    </recommendedName>
</protein>
<name>A0A0V7ZRQ6_9CYAN</name>
<dbReference type="Pfam" id="PF06051">
    <property type="entry name" value="DUF928"/>
    <property type="match status" value="1"/>
</dbReference>
<proteinExistence type="predicted"/>